<dbReference type="EMBL" id="UINC01028027">
    <property type="protein sequence ID" value="SVB08298.1"/>
    <property type="molecule type" value="Genomic_DNA"/>
</dbReference>
<name>A0A382B3G7_9ZZZZ</name>
<dbReference type="AlphaFoldDB" id="A0A382B3G7"/>
<gene>
    <name evidence="1" type="ORF">METZ01_LOCUS161152</name>
</gene>
<protein>
    <submittedName>
        <fullName evidence="1">Uncharacterized protein</fullName>
    </submittedName>
</protein>
<evidence type="ECO:0000313" key="1">
    <source>
        <dbReference type="EMBL" id="SVB08298.1"/>
    </source>
</evidence>
<accession>A0A382B3G7</accession>
<sequence length="36" mass="4068">MVAMVHGFEKRFRAEDAKILADALKIVVIEVLIRKG</sequence>
<organism evidence="1">
    <name type="scientific">marine metagenome</name>
    <dbReference type="NCBI Taxonomy" id="408172"/>
    <lineage>
        <taxon>unclassified sequences</taxon>
        <taxon>metagenomes</taxon>
        <taxon>ecological metagenomes</taxon>
    </lineage>
</organism>
<proteinExistence type="predicted"/>
<reference evidence="1" key="1">
    <citation type="submission" date="2018-05" db="EMBL/GenBank/DDBJ databases">
        <authorList>
            <person name="Lanie J.A."/>
            <person name="Ng W.-L."/>
            <person name="Kazmierczak K.M."/>
            <person name="Andrzejewski T.M."/>
            <person name="Davidsen T.M."/>
            <person name="Wayne K.J."/>
            <person name="Tettelin H."/>
            <person name="Glass J.I."/>
            <person name="Rusch D."/>
            <person name="Podicherti R."/>
            <person name="Tsui H.-C.T."/>
            <person name="Winkler M.E."/>
        </authorList>
    </citation>
    <scope>NUCLEOTIDE SEQUENCE</scope>
</reference>